<proteinExistence type="inferred from homology"/>
<comment type="similarity">
    <text evidence="7">Belongs to the WD repeat UTP18 family.</text>
</comment>
<dbReference type="InterPro" id="IPR036322">
    <property type="entry name" value="WD40_repeat_dom_sf"/>
</dbReference>
<dbReference type="InterPro" id="IPR045161">
    <property type="entry name" value="Utp18"/>
</dbReference>
<comment type="function">
    <text evidence="8">Part of the small subunit (SSU) processome, first precursor of the small eukaryotic ribosomal subunit. During the assembly of the SSU processome in the nucleolus, many ribosome biogenesis factors, an RNA chaperone and ribosomal proteins associate with the nascent pre-rRNA and work in concert to generate RNA folding, modifications, rearrangements and cleavage as well as targeted degradation of pre-ribosomal RNA by the RNA exosome. Involved in nucleolar processing of pre-18S ribosomal RNA.</text>
</comment>
<feature type="repeat" description="WD" evidence="11">
    <location>
        <begin position="348"/>
        <end position="382"/>
    </location>
</feature>
<feature type="compositionally biased region" description="Basic and acidic residues" evidence="12">
    <location>
        <begin position="1"/>
        <end position="16"/>
    </location>
</feature>
<dbReference type="Proteomes" id="UP001557470">
    <property type="component" value="Unassembled WGS sequence"/>
</dbReference>
<accession>A0ABD0WZC5</accession>
<dbReference type="AlphaFoldDB" id="A0ABD0WZC5"/>
<dbReference type="Pfam" id="PF00400">
    <property type="entry name" value="WD40"/>
    <property type="match status" value="1"/>
</dbReference>
<reference evidence="13 14" key="1">
    <citation type="submission" date="2024-06" db="EMBL/GenBank/DDBJ databases">
        <authorList>
            <person name="Pan Q."/>
            <person name="Wen M."/>
            <person name="Jouanno E."/>
            <person name="Zahm M."/>
            <person name="Klopp C."/>
            <person name="Cabau C."/>
            <person name="Louis A."/>
            <person name="Berthelot C."/>
            <person name="Parey E."/>
            <person name="Roest Crollius H."/>
            <person name="Montfort J."/>
            <person name="Robinson-Rechavi M."/>
            <person name="Bouchez O."/>
            <person name="Lampietro C."/>
            <person name="Lopez Roques C."/>
            <person name="Donnadieu C."/>
            <person name="Postlethwait J."/>
            <person name="Bobe J."/>
            <person name="Verreycken H."/>
            <person name="Guiguen Y."/>
        </authorList>
    </citation>
    <scope>NUCLEOTIDE SEQUENCE [LARGE SCALE GENOMIC DNA]</scope>
    <source>
        <strain evidence="13">Up_M1</strain>
        <tissue evidence="13">Testis</tissue>
    </source>
</reference>
<evidence type="ECO:0000256" key="11">
    <source>
        <dbReference type="PROSITE-ProRule" id="PRU00221"/>
    </source>
</evidence>
<evidence type="ECO:0000256" key="5">
    <source>
        <dbReference type="ARBA" id="ARBA00022737"/>
    </source>
</evidence>
<comment type="subcellular location">
    <subcellularLocation>
        <location evidence="1">Nucleus</location>
        <location evidence="1">Nucleolus</location>
    </subcellularLocation>
</comment>
<keyword evidence="4 11" id="KW-0853">WD repeat</keyword>
<name>A0ABD0WZC5_UMBPY</name>
<evidence type="ECO:0000256" key="10">
    <source>
        <dbReference type="ARBA" id="ARBA00075773"/>
    </source>
</evidence>
<organism evidence="13 14">
    <name type="scientific">Umbra pygmaea</name>
    <name type="common">Eastern mudminnow</name>
    <dbReference type="NCBI Taxonomy" id="75934"/>
    <lineage>
        <taxon>Eukaryota</taxon>
        <taxon>Metazoa</taxon>
        <taxon>Chordata</taxon>
        <taxon>Craniata</taxon>
        <taxon>Vertebrata</taxon>
        <taxon>Euteleostomi</taxon>
        <taxon>Actinopterygii</taxon>
        <taxon>Neopterygii</taxon>
        <taxon>Teleostei</taxon>
        <taxon>Protacanthopterygii</taxon>
        <taxon>Esociformes</taxon>
        <taxon>Umbridae</taxon>
        <taxon>Umbra</taxon>
    </lineage>
</organism>
<dbReference type="SUPFAM" id="SSF50978">
    <property type="entry name" value="WD40 repeat-like"/>
    <property type="match status" value="1"/>
</dbReference>
<evidence type="ECO:0000256" key="9">
    <source>
        <dbReference type="ARBA" id="ARBA00074442"/>
    </source>
</evidence>
<keyword evidence="5" id="KW-0677">Repeat</keyword>
<evidence type="ECO:0000313" key="13">
    <source>
        <dbReference type="EMBL" id="KAL0992463.1"/>
    </source>
</evidence>
<dbReference type="InterPro" id="IPR001680">
    <property type="entry name" value="WD40_rpt"/>
</dbReference>
<keyword evidence="6" id="KW-0539">Nucleus</keyword>
<sequence length="519" mass="58161">MDKVVLHSEKGRETMKRAAKSMSDYEIEGLRKRKNTHVLRVLGEEDESVKQLEHLVFGAEEDLVERLVQDDGVGASLLDDDSSESDVENEARLQVQQRRTAVWKDEDDELEEEVDMTHRFRRDLTKSDAEAKMSKQKLQQRMKEQFRKAMGGTPSWAEKKKRRKKDDSDDEADDEDGDDLLRKTGNFVGSSTSLPKGIISIKKCLNANNDRTSDDRLTTVQFHPSAQVIMTAGLDQSISLFQVDGKTNPKIQSIQLDKFPVHKAQFSLDGEQVVATSFRNKMFYIYDMMEGKVIPVLNIRGLNEQRVKEFNVSPDGQSLLLTGTSGYLHVLTMKTKEVVKSLKINGDVAGVAFSPDGSKLFTNSEEGEVYVWDMRSSRCLNRFTDDGCVSGTSIAASRNGQYLACGSAAGVVNLYSQDACMVQNNPKPLKAIMNLVTSATSLCFNPTSEILAIASRAEDEAARLVHIPSYTVFSNFPLFQRKTIHRTQCLDFSPNSGFFSLANNKGCAPLFRLLHYKDF</sequence>
<dbReference type="PANTHER" id="PTHR18359">
    <property type="entry name" value="WD-REPEAT PROTEIN-RELATED"/>
    <property type="match status" value="1"/>
</dbReference>
<dbReference type="PROSITE" id="PS50294">
    <property type="entry name" value="WD_REPEATS_REGION"/>
    <property type="match status" value="1"/>
</dbReference>
<keyword evidence="3" id="KW-0597">Phosphoprotein</keyword>
<dbReference type="FunFam" id="2.130.10.10:FF:000121">
    <property type="entry name" value="U3 small nucleolar RNA-associated protein 18 homolog"/>
    <property type="match status" value="1"/>
</dbReference>
<feature type="region of interest" description="Disordered" evidence="12">
    <location>
        <begin position="1"/>
        <end position="20"/>
    </location>
</feature>
<dbReference type="InterPro" id="IPR015943">
    <property type="entry name" value="WD40/YVTN_repeat-like_dom_sf"/>
</dbReference>
<evidence type="ECO:0000256" key="3">
    <source>
        <dbReference type="ARBA" id="ARBA00022553"/>
    </source>
</evidence>
<dbReference type="PANTHER" id="PTHR18359:SF0">
    <property type="entry name" value="U3 SMALL NUCLEOLAR RNA-ASSOCIATED PROTEIN 18 HOMOLOG"/>
    <property type="match status" value="1"/>
</dbReference>
<comment type="caution">
    <text evidence="13">The sequence shown here is derived from an EMBL/GenBank/DDBJ whole genome shotgun (WGS) entry which is preliminary data.</text>
</comment>
<dbReference type="EMBL" id="JAGEUA010000003">
    <property type="protein sequence ID" value="KAL0992463.1"/>
    <property type="molecule type" value="Genomic_DNA"/>
</dbReference>
<evidence type="ECO:0000256" key="2">
    <source>
        <dbReference type="ARBA" id="ARBA00022552"/>
    </source>
</evidence>
<dbReference type="SMART" id="SM00320">
    <property type="entry name" value="WD40"/>
    <property type="match status" value="4"/>
</dbReference>
<dbReference type="Gene3D" id="2.130.10.10">
    <property type="entry name" value="YVTN repeat-like/Quinoprotein amine dehydrogenase"/>
    <property type="match status" value="1"/>
</dbReference>
<feature type="compositionally biased region" description="Acidic residues" evidence="12">
    <location>
        <begin position="168"/>
        <end position="178"/>
    </location>
</feature>
<dbReference type="GO" id="GO:0005730">
    <property type="term" value="C:nucleolus"/>
    <property type="evidence" value="ECO:0007669"/>
    <property type="project" value="UniProtKB-SubCell"/>
</dbReference>
<evidence type="ECO:0000256" key="6">
    <source>
        <dbReference type="ARBA" id="ARBA00023242"/>
    </source>
</evidence>
<keyword evidence="14" id="KW-1185">Reference proteome</keyword>
<gene>
    <name evidence="13" type="ORF">UPYG_G00093650</name>
</gene>
<dbReference type="GO" id="GO:0006364">
    <property type="term" value="P:rRNA processing"/>
    <property type="evidence" value="ECO:0007669"/>
    <property type="project" value="UniProtKB-KW"/>
</dbReference>
<protein>
    <recommendedName>
        <fullName evidence="9">U3 small nucleolar RNA-associated protein 18 homolog</fullName>
    </recommendedName>
    <alternativeName>
        <fullName evidence="10">WD repeat-containing protein 50</fullName>
    </alternativeName>
</protein>
<feature type="compositionally biased region" description="Basic and acidic residues" evidence="12">
    <location>
        <begin position="121"/>
        <end position="133"/>
    </location>
</feature>
<dbReference type="PROSITE" id="PS50082">
    <property type="entry name" value="WD_REPEATS_2"/>
    <property type="match status" value="1"/>
</dbReference>
<keyword evidence="2" id="KW-0698">rRNA processing</keyword>
<evidence type="ECO:0000256" key="7">
    <source>
        <dbReference type="ARBA" id="ARBA00025767"/>
    </source>
</evidence>
<evidence type="ECO:0000256" key="4">
    <source>
        <dbReference type="ARBA" id="ARBA00022574"/>
    </source>
</evidence>
<evidence type="ECO:0000256" key="8">
    <source>
        <dbReference type="ARBA" id="ARBA00058527"/>
    </source>
</evidence>
<evidence type="ECO:0000256" key="1">
    <source>
        <dbReference type="ARBA" id="ARBA00004604"/>
    </source>
</evidence>
<evidence type="ECO:0000256" key="12">
    <source>
        <dbReference type="SAM" id="MobiDB-lite"/>
    </source>
</evidence>
<evidence type="ECO:0000313" key="14">
    <source>
        <dbReference type="Proteomes" id="UP001557470"/>
    </source>
</evidence>
<feature type="region of interest" description="Disordered" evidence="12">
    <location>
        <begin position="121"/>
        <end position="186"/>
    </location>
</feature>